<comment type="subcellular location">
    <subcellularLocation>
        <location evidence="1">Nucleus</location>
    </subcellularLocation>
</comment>
<comment type="caution">
    <text evidence="7">The sequence shown here is derived from an EMBL/GenBank/DDBJ whole genome shotgun (WGS) entry which is preliminary data.</text>
</comment>
<accession>A0A8K0HV81</accession>
<reference evidence="7" key="1">
    <citation type="journal article" date="2017" name="Gigascience">
        <title>The genome draft of coconut (Cocos nucifera).</title>
        <authorList>
            <person name="Xiao Y."/>
            <person name="Xu P."/>
            <person name="Fan H."/>
            <person name="Baudouin L."/>
            <person name="Xia W."/>
            <person name="Bocs S."/>
            <person name="Xu J."/>
            <person name="Li Q."/>
            <person name="Guo A."/>
            <person name="Zhou L."/>
            <person name="Li J."/>
            <person name="Wu Y."/>
            <person name="Ma Z."/>
            <person name="Armero A."/>
            <person name="Issali A.E."/>
            <person name="Liu N."/>
            <person name="Peng M."/>
            <person name="Yang Y."/>
        </authorList>
    </citation>
    <scope>NUCLEOTIDE SEQUENCE</scope>
    <source>
        <tissue evidence="7">Spear leaf of Hainan Tall coconut</tissue>
    </source>
</reference>
<name>A0A8K0HV81_COCNU</name>
<evidence type="ECO:0000313" key="7">
    <source>
        <dbReference type="EMBL" id="KAG1326780.1"/>
    </source>
</evidence>
<dbReference type="GO" id="GO:0010792">
    <property type="term" value="P:DNA double-strand break processing involved in repair via single-strand annealing"/>
    <property type="evidence" value="ECO:0007669"/>
    <property type="project" value="TreeGrafter"/>
</dbReference>
<feature type="region of interest" description="Disordered" evidence="5">
    <location>
        <begin position="109"/>
        <end position="129"/>
    </location>
</feature>
<dbReference type="PANTHER" id="PTHR15107">
    <property type="entry name" value="RETINOBLASTOMA BINDING PROTEIN 8"/>
    <property type="match status" value="1"/>
</dbReference>
<evidence type="ECO:0000259" key="6">
    <source>
        <dbReference type="Pfam" id="PF08573"/>
    </source>
</evidence>
<evidence type="ECO:0000256" key="5">
    <source>
        <dbReference type="SAM" id="MobiDB-lite"/>
    </source>
</evidence>
<dbReference type="AlphaFoldDB" id="A0A8K0HV81"/>
<organism evidence="7 8">
    <name type="scientific">Cocos nucifera</name>
    <name type="common">Coconut palm</name>
    <dbReference type="NCBI Taxonomy" id="13894"/>
    <lineage>
        <taxon>Eukaryota</taxon>
        <taxon>Viridiplantae</taxon>
        <taxon>Streptophyta</taxon>
        <taxon>Embryophyta</taxon>
        <taxon>Tracheophyta</taxon>
        <taxon>Spermatophyta</taxon>
        <taxon>Magnoliopsida</taxon>
        <taxon>Liliopsida</taxon>
        <taxon>Arecaceae</taxon>
        <taxon>Arecoideae</taxon>
        <taxon>Cocoseae</taxon>
        <taxon>Attaleinae</taxon>
        <taxon>Cocos</taxon>
    </lineage>
</organism>
<sequence>MNTEQLLNKHEVEKNVLLDRLESMEKNEEIIAELKRQLEQKTSEIAEGKELQQRLLQQIELKDPKLLVEQGKRRVLIEDYSKLKESYKHLKSQYCFLVGKIGDTADKQHHPERMEDEKASPRPPLNKRSLQDYFGSSNAKLRSAFYVLYCTGQYGVYCNEWYPCSINVCYTLISTCDIDLEENDKEVTRLAFEPRQRTTDIVVHEKSETNQDLGLVKSSNTDFRISISSSSSVLQSKSIAVNTKPESFFGMRQASPCWRNTRARQGSGGSDPHDDFLDTPMEIVKNLNWGPLEEAQGLPVLPPQDMDFNNSDDETQDMNVEAAPAPQQQCISILDSANKGFKYVEPVRKKAERENLKGVECKQCKKFYDAVLPDGSRGKGSSMNTTSMHCEHHDGVSRHRYRYAPPMTPEGFWNIGFDSDV</sequence>
<dbReference type="OrthoDB" id="5801062at2759"/>
<feature type="domain" description="DNA endonuclease activator Ctp1 C-terminal" evidence="6">
    <location>
        <begin position="386"/>
        <end position="417"/>
    </location>
</feature>
<proteinExistence type="predicted"/>
<protein>
    <recommendedName>
        <fullName evidence="6">DNA endonuclease activator Ctp1 C-terminal domain-containing protein</fullName>
    </recommendedName>
</protein>
<evidence type="ECO:0000313" key="8">
    <source>
        <dbReference type="Proteomes" id="UP000797356"/>
    </source>
</evidence>
<evidence type="ECO:0000256" key="2">
    <source>
        <dbReference type="ARBA" id="ARBA00022763"/>
    </source>
</evidence>
<dbReference type="Proteomes" id="UP000797356">
    <property type="component" value="Chromosome 1"/>
</dbReference>
<feature type="coiled-coil region" evidence="4">
    <location>
        <begin position="7"/>
        <end position="51"/>
    </location>
</feature>
<feature type="compositionally biased region" description="Basic and acidic residues" evidence="5">
    <location>
        <begin position="109"/>
        <end position="120"/>
    </location>
</feature>
<dbReference type="InterPro" id="IPR033316">
    <property type="entry name" value="RBBP8-like"/>
</dbReference>
<dbReference type="GO" id="GO:0003684">
    <property type="term" value="F:damaged DNA binding"/>
    <property type="evidence" value="ECO:0007669"/>
    <property type="project" value="TreeGrafter"/>
</dbReference>
<dbReference type="Pfam" id="PF08573">
    <property type="entry name" value="SAE2"/>
    <property type="match status" value="1"/>
</dbReference>
<keyword evidence="2" id="KW-0227">DNA damage</keyword>
<evidence type="ECO:0000256" key="3">
    <source>
        <dbReference type="ARBA" id="ARBA00023242"/>
    </source>
</evidence>
<gene>
    <name evidence="7" type="ORF">COCNU_01G007140</name>
</gene>
<dbReference type="PANTHER" id="PTHR15107:SF0">
    <property type="entry name" value="DNA ENDONUCLEASE ACTIVATOR CTP1 C-TERMINAL DOMAIN-CONTAINING PROTEIN"/>
    <property type="match status" value="1"/>
</dbReference>
<keyword evidence="3" id="KW-0539">Nucleus</keyword>
<evidence type="ECO:0000256" key="1">
    <source>
        <dbReference type="ARBA" id="ARBA00004123"/>
    </source>
</evidence>
<evidence type="ECO:0000256" key="4">
    <source>
        <dbReference type="SAM" id="Coils"/>
    </source>
</evidence>
<keyword evidence="8" id="KW-1185">Reference proteome</keyword>
<dbReference type="GO" id="GO:0005634">
    <property type="term" value="C:nucleus"/>
    <property type="evidence" value="ECO:0007669"/>
    <property type="project" value="UniProtKB-SubCell"/>
</dbReference>
<dbReference type="InterPro" id="IPR013882">
    <property type="entry name" value="Ctp1_C"/>
</dbReference>
<dbReference type="EMBL" id="CM017872">
    <property type="protein sequence ID" value="KAG1326780.1"/>
    <property type="molecule type" value="Genomic_DNA"/>
</dbReference>
<keyword evidence="4" id="KW-0175">Coiled coil</keyword>
<reference evidence="7" key="2">
    <citation type="submission" date="2019-07" db="EMBL/GenBank/DDBJ databases">
        <authorList>
            <person name="Yang Y."/>
            <person name="Bocs S."/>
            <person name="Baudouin L."/>
        </authorList>
    </citation>
    <scope>NUCLEOTIDE SEQUENCE</scope>
    <source>
        <tissue evidence="7">Spear leaf of Hainan Tall coconut</tissue>
    </source>
</reference>